<evidence type="ECO:0000256" key="3">
    <source>
        <dbReference type="SAM" id="MobiDB-lite"/>
    </source>
</evidence>
<dbReference type="GO" id="GO:0003723">
    <property type="term" value="F:RNA binding"/>
    <property type="evidence" value="ECO:0007669"/>
    <property type="project" value="UniProtKB-UniRule"/>
</dbReference>
<feature type="compositionally biased region" description="Low complexity" evidence="3">
    <location>
        <begin position="618"/>
        <end position="629"/>
    </location>
</feature>
<gene>
    <name evidence="6" type="primary">LOC103511338</name>
</gene>
<feature type="compositionally biased region" description="Basic and acidic residues" evidence="3">
    <location>
        <begin position="391"/>
        <end position="424"/>
    </location>
</feature>
<feature type="compositionally biased region" description="Polar residues" evidence="3">
    <location>
        <begin position="315"/>
        <end position="341"/>
    </location>
</feature>
<feature type="compositionally biased region" description="Basic and acidic residues" evidence="3">
    <location>
        <begin position="577"/>
        <end position="615"/>
    </location>
</feature>
<evidence type="ECO:0000256" key="2">
    <source>
        <dbReference type="PROSITE-ProRule" id="PRU00176"/>
    </source>
</evidence>
<evidence type="ECO:0000313" key="5">
    <source>
        <dbReference type="Proteomes" id="UP000079169"/>
    </source>
</evidence>
<accession>A0A3Q0IXF4</accession>
<feature type="compositionally biased region" description="Basic and acidic residues" evidence="3">
    <location>
        <begin position="437"/>
        <end position="450"/>
    </location>
</feature>
<feature type="compositionally biased region" description="Low complexity" evidence="3">
    <location>
        <begin position="503"/>
        <end position="515"/>
    </location>
</feature>
<sequence length="924" mass="102601">MFQNPSFVVPPSEILRIHPKPPSIRQTIAARLFGAAGSRASNHSSRSSKCSSSRRHPSASNPTVSRHHLSEIRPSPSLPRKSSEYTRNHRPSVKPSLPGCSEPLESLQIELHYGTNDKTPPKRCINVTKESPPEGKTRNAGSKERSPGEAKRETRKAASSEKSPFEAKKETRKTTSSERSPGKAKKESHKAASSERSSSEKRPKMKESFSKIVEGGEHEAKFNESFSKIPEEGELADTSHITISDSSGNSSTLSVTCLDSECEGVTLKSDAMTLKSEVTSLKNAMTLKNDSTLKSETASLKSDSTSLKSGGRSKMTLSEEPSNTTFKSETASLKSDSTSLKSGGRSKMTLSEVPSKRAVSRSRDTTLDDDSTLSGSRSRGLESVATVARQPTKERASSRRREEDEREKKRLQWERIGHLDDKHTSKGSSKGGPSSDRLVKRHEGGSRMKTLENTGTSDVKKESGSSEKPLNHTSTGGNERLSGRDDKEGKQRHPEGSRHLARTSRSPSLSRSQPSRAKRRRSSSPARRSYSPSQARNGSRLDTGFRSGGSKSPRRSNSPRQSARRKSKTPIDPTRSAPKEKSLPKPGLSRDAKNDAKRIGHANRDGHSHRPEAKPRRSGSPPRSRTPASFHELRRSRSSSPVYTKYTPPKASPRKRSRSPRHRSPLHHARDTRSPVQSRSSRRDGERSLEAGASFASRGPIRAASGGFPAAFSRQYRSYRKRSDSSSVSPERLDTSVSSFERRGSSDEDSSDSDEGRSRCSRRGKKRSVSTSSADRSSPDWDAQEEKEWRQGIQEYRTLYVGGILPSTTVEELRVRFQRFGLITGVHIVRRYFEHYAYVTFKHASSIRVAIERGNDPYYIDDEFLLPVVGPYYMLDYAVPEYDQDVIRRVSHQVKYAESFESTLASTMELLSRRKKQRLVTGTS</sequence>
<evidence type="ECO:0000313" key="6">
    <source>
        <dbReference type="RefSeq" id="XP_026680926.1"/>
    </source>
</evidence>
<dbReference type="AlphaFoldDB" id="A0A3Q0IXF4"/>
<dbReference type="CDD" id="cd00590">
    <property type="entry name" value="RRM_SF"/>
    <property type="match status" value="1"/>
</dbReference>
<proteinExistence type="predicted"/>
<protein>
    <submittedName>
        <fullName evidence="6">Serine/arginine repetitive matrix protein 2-like</fullName>
    </submittedName>
</protein>
<feature type="region of interest" description="Disordered" evidence="3">
    <location>
        <begin position="35"/>
        <end position="254"/>
    </location>
</feature>
<reference evidence="6" key="1">
    <citation type="submission" date="2025-08" db="UniProtKB">
        <authorList>
            <consortium name="RefSeq"/>
        </authorList>
    </citation>
    <scope>IDENTIFICATION</scope>
</reference>
<dbReference type="KEGG" id="dci:103511338"/>
<name>A0A3Q0IXF4_DIACI</name>
<feature type="compositionally biased region" description="Low complexity" evidence="3">
    <location>
        <begin position="523"/>
        <end position="536"/>
    </location>
</feature>
<feature type="compositionally biased region" description="Basic and acidic residues" evidence="3">
    <location>
        <begin position="131"/>
        <end position="222"/>
    </location>
</feature>
<dbReference type="InterPro" id="IPR000504">
    <property type="entry name" value="RRM_dom"/>
</dbReference>
<dbReference type="SUPFAM" id="SSF54928">
    <property type="entry name" value="RNA-binding domain, RBD"/>
    <property type="match status" value="1"/>
</dbReference>
<keyword evidence="1 2" id="KW-0694">RNA-binding</keyword>
<keyword evidence="5" id="KW-1185">Reference proteome</keyword>
<feature type="compositionally biased region" description="Polar residues" evidence="3">
    <location>
        <begin position="466"/>
        <end position="477"/>
    </location>
</feature>
<dbReference type="Proteomes" id="UP000079169">
    <property type="component" value="Unplaced"/>
</dbReference>
<feature type="compositionally biased region" description="Basic and acidic residues" evidence="3">
    <location>
        <begin position="481"/>
        <end position="498"/>
    </location>
</feature>
<dbReference type="Gene3D" id="3.30.70.330">
    <property type="match status" value="1"/>
</dbReference>
<feature type="domain" description="RRM" evidence="4">
    <location>
        <begin position="797"/>
        <end position="880"/>
    </location>
</feature>
<feature type="compositionally biased region" description="Basic residues" evidence="3">
    <location>
        <begin position="652"/>
        <end position="667"/>
    </location>
</feature>
<feature type="compositionally biased region" description="Polar residues" evidence="3">
    <location>
        <begin position="281"/>
        <end position="308"/>
    </location>
</feature>
<feature type="region of interest" description="Disordered" evidence="3">
    <location>
        <begin position="281"/>
        <end position="786"/>
    </location>
</feature>
<feature type="compositionally biased region" description="Low complexity" evidence="3">
    <location>
        <begin position="426"/>
        <end position="436"/>
    </location>
</feature>
<dbReference type="RefSeq" id="XP_026680926.1">
    <property type="nucleotide sequence ID" value="XM_026825125.1"/>
</dbReference>
<dbReference type="PaxDb" id="121845-A0A3Q0IXF4"/>
<evidence type="ECO:0000259" key="4">
    <source>
        <dbReference type="PROSITE" id="PS50102"/>
    </source>
</evidence>
<dbReference type="Pfam" id="PF00076">
    <property type="entry name" value="RRM_1"/>
    <property type="match status" value="1"/>
</dbReference>
<feature type="compositionally biased region" description="Polar residues" evidence="3">
    <location>
        <begin position="239"/>
        <end position="254"/>
    </location>
</feature>
<dbReference type="GeneID" id="103511338"/>
<evidence type="ECO:0000256" key="1">
    <source>
        <dbReference type="ARBA" id="ARBA00022884"/>
    </source>
</evidence>
<dbReference type="InterPro" id="IPR012677">
    <property type="entry name" value="Nucleotide-bd_a/b_plait_sf"/>
</dbReference>
<dbReference type="PROSITE" id="PS50102">
    <property type="entry name" value="RRM"/>
    <property type="match status" value="1"/>
</dbReference>
<dbReference type="SMART" id="SM00360">
    <property type="entry name" value="RRM"/>
    <property type="match status" value="1"/>
</dbReference>
<feature type="compositionally biased region" description="Low complexity" evidence="3">
    <location>
        <begin position="35"/>
        <end position="51"/>
    </location>
</feature>
<dbReference type="InterPro" id="IPR035979">
    <property type="entry name" value="RBD_domain_sf"/>
</dbReference>
<organism evidence="5 6">
    <name type="scientific">Diaphorina citri</name>
    <name type="common">Asian citrus psyllid</name>
    <dbReference type="NCBI Taxonomy" id="121845"/>
    <lineage>
        <taxon>Eukaryota</taxon>
        <taxon>Metazoa</taxon>
        <taxon>Ecdysozoa</taxon>
        <taxon>Arthropoda</taxon>
        <taxon>Hexapoda</taxon>
        <taxon>Insecta</taxon>
        <taxon>Pterygota</taxon>
        <taxon>Neoptera</taxon>
        <taxon>Paraneoptera</taxon>
        <taxon>Hemiptera</taxon>
        <taxon>Sternorrhyncha</taxon>
        <taxon>Psylloidea</taxon>
        <taxon>Psyllidae</taxon>
        <taxon>Diaphorininae</taxon>
        <taxon>Diaphorina</taxon>
    </lineage>
</organism>
<feature type="region of interest" description="Disordered" evidence="3">
    <location>
        <begin position="1"/>
        <end position="21"/>
    </location>
</feature>
<feature type="compositionally biased region" description="Basic residues" evidence="3">
    <location>
        <begin position="759"/>
        <end position="768"/>
    </location>
</feature>